<feature type="compositionally biased region" description="Basic and acidic residues" evidence="1">
    <location>
        <begin position="144"/>
        <end position="157"/>
    </location>
</feature>
<organism evidence="2 3">
    <name type="scientific">Metschnikowia aff. pulcherrima</name>
    <dbReference type="NCBI Taxonomy" id="2163413"/>
    <lineage>
        <taxon>Eukaryota</taxon>
        <taxon>Fungi</taxon>
        <taxon>Dikarya</taxon>
        <taxon>Ascomycota</taxon>
        <taxon>Saccharomycotina</taxon>
        <taxon>Pichiomycetes</taxon>
        <taxon>Metschnikowiaceae</taxon>
        <taxon>Metschnikowia</taxon>
    </lineage>
</organism>
<feature type="compositionally biased region" description="Basic and acidic residues" evidence="1">
    <location>
        <begin position="65"/>
        <end position="137"/>
    </location>
</feature>
<feature type="region of interest" description="Disordered" evidence="1">
    <location>
        <begin position="19"/>
        <end position="157"/>
    </location>
</feature>
<dbReference type="Proteomes" id="UP000292447">
    <property type="component" value="Chromosome II"/>
</dbReference>
<accession>A0A4P6XNL5</accession>
<dbReference type="Gene3D" id="1.20.120.20">
    <property type="entry name" value="Apolipoprotein"/>
    <property type="match status" value="1"/>
</dbReference>
<dbReference type="STRING" id="2163413.A0A4P6XNL5"/>
<protein>
    <submittedName>
        <fullName evidence="2">Uncharacterized protein</fullName>
    </submittedName>
</protein>
<evidence type="ECO:0000313" key="2">
    <source>
        <dbReference type="EMBL" id="QBM87274.1"/>
    </source>
</evidence>
<proteinExistence type="predicted"/>
<keyword evidence="3" id="KW-1185">Reference proteome</keyword>
<evidence type="ECO:0000313" key="3">
    <source>
        <dbReference type="Proteomes" id="UP000292447"/>
    </source>
</evidence>
<evidence type="ECO:0000256" key="1">
    <source>
        <dbReference type="SAM" id="MobiDB-lite"/>
    </source>
</evidence>
<dbReference type="AlphaFoldDB" id="A0A4P6XNL5"/>
<feature type="compositionally biased region" description="Basic and acidic residues" evidence="1">
    <location>
        <begin position="35"/>
        <end position="44"/>
    </location>
</feature>
<dbReference type="EMBL" id="CP034457">
    <property type="protein sequence ID" value="QBM87274.1"/>
    <property type="molecule type" value="Genomic_DNA"/>
</dbReference>
<name>A0A4P6XNL5_9ASCO</name>
<sequence length="157" mass="17343">MSQALGELGNVKTDKFVEEVQENLSPDQLGDVEVVPEKHGDHRSAKIISHSNGDKTGHELVPPNEVRDAEDSARAAKFEGKTEENKGKFEGKTEENKGKFEGKTEENKGKFEGKTEENKGKFEGKTEENRGKFEGKTESSTGKFEGKTEGVTENNQK</sequence>
<gene>
    <name evidence="2" type="ORF">METSCH_B04740</name>
</gene>
<reference evidence="3" key="1">
    <citation type="submission" date="2019-03" db="EMBL/GenBank/DDBJ databases">
        <title>Snf2 controls pulcherriminic acid biosynthesis and connects pigmentation and antifungal activity of the yeast Metschnikowia pulcherrima.</title>
        <authorList>
            <person name="Gore-Lloyd D."/>
            <person name="Sumann I."/>
            <person name="Brachmann A.O."/>
            <person name="Schneeberger K."/>
            <person name="Ortiz-Merino R.A."/>
            <person name="Moreno-Beltran M."/>
            <person name="Schlaefli M."/>
            <person name="Kirner P."/>
            <person name="Santos Kron A."/>
            <person name="Wolfe K.H."/>
            <person name="Piel J."/>
            <person name="Ahrens C.H."/>
            <person name="Henk D."/>
            <person name="Freimoser F.M."/>
        </authorList>
    </citation>
    <scope>NUCLEOTIDE SEQUENCE [LARGE SCALE GENOMIC DNA]</scope>
    <source>
        <strain evidence="3">APC 1.2</strain>
    </source>
</reference>